<reference evidence="1" key="1">
    <citation type="submission" date="2025-08" db="UniProtKB">
        <authorList>
            <consortium name="Ensembl"/>
        </authorList>
    </citation>
    <scope>IDENTIFICATION</scope>
</reference>
<dbReference type="Ensembl" id="ENSSLUT00000038984.1">
    <property type="protein sequence ID" value="ENSSLUP00000037826.1"/>
    <property type="gene ID" value="ENSSLUG00000016851.1"/>
</dbReference>
<accession>A0A8C9ZGT7</accession>
<evidence type="ECO:0000313" key="2">
    <source>
        <dbReference type="Proteomes" id="UP000694568"/>
    </source>
</evidence>
<name>A0A8C9ZGT7_SANLU</name>
<organism evidence="1 2">
    <name type="scientific">Sander lucioperca</name>
    <name type="common">Pike-perch</name>
    <name type="synonym">Perca lucioperca</name>
    <dbReference type="NCBI Taxonomy" id="283035"/>
    <lineage>
        <taxon>Eukaryota</taxon>
        <taxon>Metazoa</taxon>
        <taxon>Chordata</taxon>
        <taxon>Craniata</taxon>
        <taxon>Vertebrata</taxon>
        <taxon>Euteleostomi</taxon>
        <taxon>Actinopterygii</taxon>
        <taxon>Neopterygii</taxon>
        <taxon>Teleostei</taxon>
        <taxon>Neoteleostei</taxon>
        <taxon>Acanthomorphata</taxon>
        <taxon>Eupercaria</taxon>
        <taxon>Perciformes</taxon>
        <taxon>Percoidei</taxon>
        <taxon>Percidae</taxon>
        <taxon>Luciopercinae</taxon>
        <taxon>Sander</taxon>
    </lineage>
</organism>
<keyword evidence="2" id="KW-1185">Reference proteome</keyword>
<protein>
    <submittedName>
        <fullName evidence="1">Uncharacterized protein</fullName>
    </submittedName>
</protein>
<reference evidence="1" key="2">
    <citation type="submission" date="2025-09" db="UniProtKB">
        <authorList>
            <consortium name="Ensembl"/>
        </authorList>
    </citation>
    <scope>IDENTIFICATION</scope>
</reference>
<dbReference type="Proteomes" id="UP000694568">
    <property type="component" value="Unplaced"/>
</dbReference>
<dbReference type="AlphaFoldDB" id="A0A8C9ZGT7"/>
<evidence type="ECO:0000313" key="1">
    <source>
        <dbReference type="Ensembl" id="ENSSLUP00000037826.1"/>
    </source>
</evidence>
<proteinExistence type="predicted"/>
<sequence>MAGRHYKINIEETLITDHYVSFKASESWIPCIPTLNIIHFLCRKQRTGVNHNVSRMQTDVTDEEMALRYESLVESMKKFAKKRVNHNAVETTTKRKFLKPQD</sequence>